<evidence type="ECO:0000313" key="3">
    <source>
        <dbReference type="Proteomes" id="UP000002036"/>
    </source>
</evidence>
<dbReference type="EMBL" id="CU928171">
    <property type="protein sequence ID" value="CAR25029.1"/>
    <property type="molecule type" value="Genomic_DNA"/>
</dbReference>
<dbReference type="KEGG" id="lth:KLTH0G09966g"/>
<feature type="transmembrane region" description="Helical" evidence="1">
    <location>
        <begin position="62"/>
        <end position="85"/>
    </location>
</feature>
<dbReference type="Proteomes" id="UP000002036">
    <property type="component" value="Chromosome G"/>
</dbReference>
<keyword evidence="1" id="KW-1133">Transmembrane helix</keyword>
<dbReference type="GeneID" id="8293744"/>
<accession>C5DML8</accession>
<evidence type="ECO:0000313" key="2">
    <source>
        <dbReference type="EMBL" id="CAR25029.1"/>
    </source>
</evidence>
<keyword evidence="1" id="KW-0472">Membrane</keyword>
<name>C5DML8_LACTC</name>
<organism evidence="2 3">
    <name type="scientific">Lachancea thermotolerans (strain ATCC 56472 / CBS 6340 / NRRL Y-8284)</name>
    <name type="common">Yeast</name>
    <name type="synonym">Kluyveromyces thermotolerans</name>
    <dbReference type="NCBI Taxonomy" id="559295"/>
    <lineage>
        <taxon>Eukaryota</taxon>
        <taxon>Fungi</taxon>
        <taxon>Dikarya</taxon>
        <taxon>Ascomycota</taxon>
        <taxon>Saccharomycotina</taxon>
        <taxon>Saccharomycetes</taxon>
        <taxon>Saccharomycetales</taxon>
        <taxon>Saccharomycetaceae</taxon>
        <taxon>Lachancea</taxon>
    </lineage>
</organism>
<evidence type="ECO:0000256" key="1">
    <source>
        <dbReference type="SAM" id="Phobius"/>
    </source>
</evidence>
<sequence length="129" mass="14627">MGRESVQKSGFIRHRAFHGLLKRGSSKGSMKTNNAFKGYRKWWKCSPKELKPDPKHRSGHRVIYGAEISVAAALVLCFAMLMLLLMVKEVGLTTRHCARWEFWTLLASGGRSSVIRLARDAGSRILQWI</sequence>
<reference evidence="2 3" key="1">
    <citation type="journal article" date="2009" name="Genome Res.">
        <title>Comparative genomics of protoploid Saccharomycetaceae.</title>
        <authorList>
            <consortium name="The Genolevures Consortium"/>
            <person name="Souciet J.-L."/>
            <person name="Dujon B."/>
            <person name="Gaillardin C."/>
            <person name="Johnston M."/>
            <person name="Baret P.V."/>
            <person name="Cliften P."/>
            <person name="Sherman D.J."/>
            <person name="Weissenbach J."/>
            <person name="Westhof E."/>
            <person name="Wincker P."/>
            <person name="Jubin C."/>
            <person name="Poulain J."/>
            <person name="Barbe V."/>
            <person name="Segurens B."/>
            <person name="Artiguenave F."/>
            <person name="Anthouard V."/>
            <person name="Vacherie B."/>
            <person name="Val M.-E."/>
            <person name="Fulton R.S."/>
            <person name="Minx P."/>
            <person name="Wilson R."/>
            <person name="Durrens P."/>
            <person name="Jean G."/>
            <person name="Marck C."/>
            <person name="Martin T."/>
            <person name="Nikolski M."/>
            <person name="Rolland T."/>
            <person name="Seret M.-L."/>
            <person name="Casaregola S."/>
            <person name="Despons L."/>
            <person name="Fairhead C."/>
            <person name="Fischer G."/>
            <person name="Lafontaine I."/>
            <person name="Leh V."/>
            <person name="Lemaire M."/>
            <person name="de Montigny J."/>
            <person name="Neuveglise C."/>
            <person name="Thierry A."/>
            <person name="Blanc-Lenfle I."/>
            <person name="Bleykasten C."/>
            <person name="Diffels J."/>
            <person name="Fritsch E."/>
            <person name="Frangeul L."/>
            <person name="Goeffon A."/>
            <person name="Jauniaux N."/>
            <person name="Kachouri-Lafond R."/>
            <person name="Payen C."/>
            <person name="Potier S."/>
            <person name="Pribylova L."/>
            <person name="Ozanne C."/>
            <person name="Richard G.-F."/>
            <person name="Sacerdot C."/>
            <person name="Straub M.-L."/>
            <person name="Talla E."/>
        </authorList>
    </citation>
    <scope>NUCLEOTIDE SEQUENCE [LARGE SCALE GENOMIC DNA]</scope>
    <source>
        <strain evidence="3">ATCC 56472 / CBS 6340 / NRRL Y-8284</strain>
    </source>
</reference>
<dbReference type="HOGENOM" id="CLU_1949204_0_0_1"/>
<protein>
    <submittedName>
        <fullName evidence="2">KLTH0G09966p</fullName>
    </submittedName>
</protein>
<keyword evidence="1" id="KW-0812">Transmembrane</keyword>
<dbReference type="AlphaFoldDB" id="C5DML8"/>
<dbReference type="OrthoDB" id="4036250at2759"/>
<keyword evidence="3" id="KW-1185">Reference proteome</keyword>
<proteinExistence type="predicted"/>
<dbReference type="RefSeq" id="XP_002555466.1">
    <property type="nucleotide sequence ID" value="XM_002555420.1"/>
</dbReference>
<dbReference type="InParanoid" id="C5DML8"/>
<gene>
    <name evidence="2" type="ordered locus">KLTH0G09966g</name>
</gene>